<evidence type="ECO:0000259" key="12">
    <source>
        <dbReference type="PROSITE" id="PS50989"/>
    </source>
</evidence>
<dbReference type="GO" id="GO:0006633">
    <property type="term" value="P:fatty acid biosynthetic process"/>
    <property type="evidence" value="ECO:0007669"/>
    <property type="project" value="UniProtKB-KW"/>
</dbReference>
<dbReference type="Proteomes" id="UP000323274">
    <property type="component" value="Unassembled WGS sequence"/>
</dbReference>
<dbReference type="EC" id="2.1.3.15" evidence="2"/>
<keyword evidence="5" id="KW-0547">Nucleotide-binding</keyword>
<evidence type="ECO:0000256" key="4">
    <source>
        <dbReference type="ARBA" id="ARBA00022679"/>
    </source>
</evidence>
<dbReference type="Pfam" id="PF03255">
    <property type="entry name" value="ACCA"/>
    <property type="match status" value="1"/>
</dbReference>
<gene>
    <name evidence="13" type="primary">accA</name>
    <name evidence="13" type="ORF">LCIT_18980</name>
</gene>
<dbReference type="GO" id="GO:0005524">
    <property type="term" value="F:ATP binding"/>
    <property type="evidence" value="ECO:0007669"/>
    <property type="project" value="UniProtKB-KW"/>
</dbReference>
<feature type="domain" description="PAS" evidence="11">
    <location>
        <begin position="199"/>
        <end position="243"/>
    </location>
</feature>
<evidence type="ECO:0000313" key="14">
    <source>
        <dbReference type="Proteomes" id="UP000323274"/>
    </source>
</evidence>
<keyword evidence="4 13" id="KW-0808">Transferase</keyword>
<evidence type="ECO:0000256" key="9">
    <source>
        <dbReference type="ARBA" id="ARBA00023160"/>
    </source>
</evidence>
<dbReference type="NCBIfam" id="NF041504">
    <property type="entry name" value="AccA_sub"/>
    <property type="match status" value="1"/>
</dbReference>
<dbReference type="PANTHER" id="PTHR42853:SF3">
    <property type="entry name" value="ACETYL-COENZYME A CARBOXYLASE CARBOXYL TRANSFERASE SUBUNIT ALPHA, CHLOROPLASTIC"/>
    <property type="match status" value="1"/>
</dbReference>
<dbReference type="AlphaFoldDB" id="A0A5A5U3P2"/>
<keyword evidence="6" id="KW-0276">Fatty acid metabolism</keyword>
<evidence type="ECO:0000256" key="7">
    <source>
        <dbReference type="ARBA" id="ARBA00022840"/>
    </source>
</evidence>
<comment type="pathway">
    <text evidence="1">Lipid metabolism; malonyl-CoA biosynthesis; malonyl-CoA from acetyl-CoA: step 1/1.</text>
</comment>
<dbReference type="PROSITE" id="PS50112">
    <property type="entry name" value="PAS"/>
    <property type="match status" value="1"/>
</dbReference>
<proteinExistence type="predicted"/>
<dbReference type="PRINTS" id="PR01069">
    <property type="entry name" value="ACCCTRFRASEA"/>
</dbReference>
<evidence type="ECO:0000256" key="6">
    <source>
        <dbReference type="ARBA" id="ARBA00022832"/>
    </source>
</evidence>
<comment type="caution">
    <text evidence="13">The sequence shown here is derived from an EMBL/GenBank/DDBJ whole genome shotgun (WGS) entry which is preliminary data.</text>
</comment>
<evidence type="ECO:0000256" key="2">
    <source>
        <dbReference type="ARBA" id="ARBA00011883"/>
    </source>
</evidence>
<evidence type="ECO:0000256" key="8">
    <source>
        <dbReference type="ARBA" id="ARBA00023098"/>
    </source>
</evidence>
<comment type="catalytic activity">
    <reaction evidence="10">
        <text>N(6)-carboxybiotinyl-L-lysyl-[protein] + acetyl-CoA = N(6)-biotinyl-L-lysyl-[protein] + malonyl-CoA</text>
        <dbReference type="Rhea" id="RHEA:54728"/>
        <dbReference type="Rhea" id="RHEA-COMP:10505"/>
        <dbReference type="Rhea" id="RHEA-COMP:10506"/>
        <dbReference type="ChEBI" id="CHEBI:57288"/>
        <dbReference type="ChEBI" id="CHEBI:57384"/>
        <dbReference type="ChEBI" id="CHEBI:83144"/>
        <dbReference type="ChEBI" id="CHEBI:83145"/>
        <dbReference type="EC" id="2.1.3.15"/>
    </reaction>
</comment>
<evidence type="ECO:0000256" key="1">
    <source>
        <dbReference type="ARBA" id="ARBA00004956"/>
    </source>
</evidence>
<keyword evidence="9" id="KW-0275">Fatty acid biosynthesis</keyword>
<keyword evidence="7" id="KW-0067">ATP-binding</keyword>
<dbReference type="GO" id="GO:0009317">
    <property type="term" value="C:acetyl-CoA carboxylase complex"/>
    <property type="evidence" value="ECO:0007669"/>
    <property type="project" value="InterPro"/>
</dbReference>
<reference evidence="13 14" key="1">
    <citation type="submission" date="2019-04" db="EMBL/GenBank/DDBJ databases">
        <title>A pseudo-fructophilic Leuconostoc citreum strain F192-5 isolated from peel of satsuma mandarin: the first report for isolation and characterization of strain-dependent fructophilic-like characteristics.</title>
        <authorList>
            <person name="Maeno S."/>
            <person name="Tanizawa Y."/>
            <person name="Kajikawa A."/>
            <person name="Kanesaki Y."/>
            <person name="Kubota E."/>
            <person name="Arita M."/>
            <person name="Leon D."/>
            <person name="Endo A."/>
        </authorList>
    </citation>
    <scope>NUCLEOTIDE SEQUENCE [LARGE SCALE GENOMIC DNA]</scope>
    <source>
        <strain evidence="13 14">F192-5</strain>
    </source>
</reference>
<dbReference type="GO" id="GO:0016743">
    <property type="term" value="F:carboxyl- or carbamoyltransferase activity"/>
    <property type="evidence" value="ECO:0007669"/>
    <property type="project" value="InterPro"/>
</dbReference>
<dbReference type="EMBL" id="BJJW01000016">
    <property type="protein sequence ID" value="GDZ84656.1"/>
    <property type="molecule type" value="Genomic_DNA"/>
</dbReference>
<name>A0A5A5U3P2_LEUCI</name>
<dbReference type="UniPathway" id="UPA00655">
    <property type="reaction ID" value="UER00711"/>
</dbReference>
<dbReference type="InterPro" id="IPR011763">
    <property type="entry name" value="COA_CT_C"/>
</dbReference>
<dbReference type="InterPro" id="IPR000014">
    <property type="entry name" value="PAS"/>
</dbReference>
<dbReference type="GO" id="GO:2001295">
    <property type="term" value="P:malonyl-CoA biosynthetic process"/>
    <property type="evidence" value="ECO:0007669"/>
    <property type="project" value="UniProtKB-UniPathway"/>
</dbReference>
<evidence type="ECO:0000256" key="10">
    <source>
        <dbReference type="ARBA" id="ARBA00049152"/>
    </source>
</evidence>
<evidence type="ECO:0000256" key="3">
    <source>
        <dbReference type="ARBA" id="ARBA00022516"/>
    </source>
</evidence>
<dbReference type="PROSITE" id="PS50989">
    <property type="entry name" value="COA_CT_CTER"/>
    <property type="match status" value="1"/>
</dbReference>
<accession>A0A5A5U3P2</accession>
<protein>
    <recommendedName>
        <fullName evidence="2">acetyl-CoA carboxytransferase</fullName>
        <ecNumber evidence="2">2.1.3.15</ecNumber>
    </recommendedName>
</protein>
<feature type="domain" description="CoA carboxyltransferase C-terminal" evidence="12">
    <location>
        <begin position="12"/>
        <end position="242"/>
    </location>
</feature>
<dbReference type="PANTHER" id="PTHR42853">
    <property type="entry name" value="ACETYL-COENZYME A CARBOXYLASE CARBOXYL TRANSFERASE SUBUNIT ALPHA"/>
    <property type="match status" value="1"/>
</dbReference>
<evidence type="ECO:0000256" key="5">
    <source>
        <dbReference type="ARBA" id="ARBA00022741"/>
    </source>
</evidence>
<organism evidence="13 14">
    <name type="scientific">Leuconostoc citreum</name>
    <dbReference type="NCBI Taxonomy" id="33964"/>
    <lineage>
        <taxon>Bacteria</taxon>
        <taxon>Bacillati</taxon>
        <taxon>Bacillota</taxon>
        <taxon>Bacilli</taxon>
        <taxon>Lactobacillales</taxon>
        <taxon>Lactobacillaceae</taxon>
        <taxon>Leuconostoc</taxon>
    </lineage>
</organism>
<dbReference type="Gene3D" id="3.90.226.10">
    <property type="entry name" value="2-enoyl-CoA Hydratase, Chain A, domain 1"/>
    <property type="match status" value="1"/>
</dbReference>
<keyword evidence="3" id="KW-0444">Lipid biosynthesis</keyword>
<dbReference type="SUPFAM" id="SSF52096">
    <property type="entry name" value="ClpP/crotonase"/>
    <property type="match status" value="1"/>
</dbReference>
<dbReference type="InterPro" id="IPR001095">
    <property type="entry name" value="Acetyl_CoA_COase_a_su"/>
</dbReference>
<dbReference type="GO" id="GO:0003989">
    <property type="term" value="F:acetyl-CoA carboxylase activity"/>
    <property type="evidence" value="ECO:0007669"/>
    <property type="project" value="InterPro"/>
</dbReference>
<dbReference type="RefSeq" id="WP_149334805.1">
    <property type="nucleotide sequence ID" value="NZ_BJJW01000016.1"/>
</dbReference>
<evidence type="ECO:0000313" key="13">
    <source>
        <dbReference type="EMBL" id="GDZ84656.1"/>
    </source>
</evidence>
<dbReference type="InterPro" id="IPR029045">
    <property type="entry name" value="ClpP/crotonase-like_dom_sf"/>
</dbReference>
<keyword evidence="8" id="KW-0443">Lipid metabolism</keyword>
<evidence type="ECO:0000259" key="11">
    <source>
        <dbReference type="PROSITE" id="PS50112"/>
    </source>
</evidence>
<sequence length="266" mass="29719">MAVNIGLNLFRHELTPAEVVKKSREDRFFAREIIDGIFTDFIEFHGDRQSGDDMSVIGGIAALNGKPVTVIAIDKGIDINDKLSKRNGSPEPWGYRKAQRLMQQANKFHRPIVTFINTPGAFPGKTAEAQGQGEAIAKSILESMKLTVPMIAIIYGEAGSGGALALATSDQVWMFQNATYTILSPEGFASILWKDSKRSEEAANVMGLTPKDLLNKNVIEYIIPESRNHPRVFNLIRKRLDDEFTRLNELTPDELIAQRRARFRAF</sequence>